<evidence type="ECO:0000313" key="3">
    <source>
        <dbReference type="Proteomes" id="UP000632222"/>
    </source>
</evidence>
<dbReference type="Proteomes" id="UP000632222">
    <property type="component" value="Unassembled WGS sequence"/>
</dbReference>
<name>A0ABQ2DGF9_9DEIO</name>
<reference evidence="3" key="1">
    <citation type="journal article" date="2019" name="Int. J. Syst. Evol. Microbiol.">
        <title>The Global Catalogue of Microorganisms (GCM) 10K type strain sequencing project: providing services to taxonomists for standard genome sequencing and annotation.</title>
        <authorList>
            <consortium name="The Broad Institute Genomics Platform"/>
            <consortium name="The Broad Institute Genome Sequencing Center for Infectious Disease"/>
            <person name="Wu L."/>
            <person name="Ma J."/>
        </authorList>
    </citation>
    <scope>NUCLEOTIDE SEQUENCE [LARGE SCALE GENOMIC DNA]</scope>
    <source>
        <strain evidence="3">JCM 14370</strain>
    </source>
</reference>
<keyword evidence="3" id="KW-1185">Reference proteome</keyword>
<protein>
    <submittedName>
        <fullName evidence="2">Uncharacterized protein</fullName>
    </submittedName>
</protein>
<sequence>MKHWIVVALFLWLSGASAQQNKLLTSVKTMQYDDSSFCDAQFEYLWEPVLLKHGHYNAFPDLLHFHPDVPLEALVSMENATDQLPEPMKNLNALALKVQGVPHGTAATLNLQLPTDCTANLMVRAYHTVSGRLLTTRVSWSQDATFQKKGPDGEVGLVHFEIPDLSQDVLLTWGFRSQFAQAKTHQKSIAADTQTIFFAGRQQVWLQHPPKTPLSLKWSSTSSKVALPEQLAPYALSPIYSFSVQHEADEANVAEESSLDPDVFLHLQVPQTLSLKEVSLWAPYCSIWGEGCGWAMLQANADTAKHQLVVPLMSASLKFVLLKLPPAFLQEHYGHHVLVPASTVSRQLGEALQAGTDGLELRDENQQLTEVTFTKADLPRSPFFDPDTIWVYQIAAKGKPDRRSDFRVYFDVPSGVTLSCLSLFVLEDSRDVMDYPGPEQQYLPFPWDIQYDSVRQQPYFIIYDTIVWSGWVVGLERSWEPACRKP</sequence>
<dbReference type="EMBL" id="BMOD01000037">
    <property type="protein sequence ID" value="GGJ56892.1"/>
    <property type="molecule type" value="Genomic_DNA"/>
</dbReference>
<accession>A0ABQ2DGF9</accession>
<keyword evidence="1" id="KW-0732">Signal</keyword>
<proteinExistence type="predicted"/>
<comment type="caution">
    <text evidence="2">The sequence shown here is derived from an EMBL/GenBank/DDBJ whole genome shotgun (WGS) entry which is preliminary data.</text>
</comment>
<feature type="chain" id="PRO_5045084958" evidence="1">
    <location>
        <begin position="19"/>
        <end position="486"/>
    </location>
</feature>
<organism evidence="2 3">
    <name type="scientific">Deinococcus roseus</name>
    <dbReference type="NCBI Taxonomy" id="392414"/>
    <lineage>
        <taxon>Bacteria</taxon>
        <taxon>Thermotogati</taxon>
        <taxon>Deinococcota</taxon>
        <taxon>Deinococci</taxon>
        <taxon>Deinococcales</taxon>
        <taxon>Deinococcaceae</taxon>
        <taxon>Deinococcus</taxon>
    </lineage>
</organism>
<gene>
    <name evidence="2" type="ORF">GCM10008938_48840</name>
</gene>
<evidence type="ECO:0000313" key="2">
    <source>
        <dbReference type="EMBL" id="GGJ56892.1"/>
    </source>
</evidence>
<dbReference type="RefSeq" id="WP_189008531.1">
    <property type="nucleotide sequence ID" value="NZ_BMOD01000037.1"/>
</dbReference>
<evidence type="ECO:0000256" key="1">
    <source>
        <dbReference type="SAM" id="SignalP"/>
    </source>
</evidence>
<feature type="signal peptide" evidence="1">
    <location>
        <begin position="1"/>
        <end position="18"/>
    </location>
</feature>